<feature type="repeat" description="PPR" evidence="3">
    <location>
        <begin position="9"/>
        <end position="43"/>
    </location>
</feature>
<evidence type="ECO:0000313" key="4">
    <source>
        <dbReference type="EMBL" id="KAE9455411.1"/>
    </source>
</evidence>
<dbReference type="AlphaFoldDB" id="A0A6A4LGY2"/>
<dbReference type="InterPro" id="IPR011990">
    <property type="entry name" value="TPR-like_helical_dom_sf"/>
</dbReference>
<evidence type="ECO:0000256" key="1">
    <source>
        <dbReference type="ARBA" id="ARBA00007626"/>
    </source>
</evidence>
<proteinExistence type="inferred from homology"/>
<dbReference type="Gene3D" id="1.25.40.10">
    <property type="entry name" value="Tetratricopeptide repeat domain"/>
    <property type="match status" value="2"/>
</dbReference>
<dbReference type="PANTHER" id="PTHR47941">
    <property type="entry name" value="PENTATRICOPEPTIDE REPEAT-CONTAINING PROTEIN 3, MITOCHONDRIAL"/>
    <property type="match status" value="1"/>
</dbReference>
<gene>
    <name evidence="4" type="ORF">C3L33_12690</name>
</gene>
<feature type="non-terminal residue" evidence="4">
    <location>
        <position position="1"/>
    </location>
</feature>
<evidence type="ECO:0000313" key="5">
    <source>
        <dbReference type="Proteomes" id="UP000428333"/>
    </source>
</evidence>
<feature type="repeat" description="PPR" evidence="3">
    <location>
        <begin position="111"/>
        <end position="145"/>
    </location>
</feature>
<protein>
    <recommendedName>
        <fullName evidence="6">Pentacotripeptide-repeat region of PRORP domain-containing protein</fullName>
    </recommendedName>
</protein>
<dbReference type="PROSITE" id="PS51375">
    <property type="entry name" value="PPR"/>
    <property type="match status" value="4"/>
</dbReference>
<dbReference type="EMBL" id="QEFC01001851">
    <property type="protein sequence ID" value="KAE9455411.1"/>
    <property type="molecule type" value="Genomic_DNA"/>
</dbReference>
<accession>A0A6A4LGY2</accession>
<feature type="repeat" description="PPR" evidence="3">
    <location>
        <begin position="181"/>
        <end position="215"/>
    </location>
</feature>
<dbReference type="Proteomes" id="UP000428333">
    <property type="component" value="Linkage Group LG07"/>
</dbReference>
<dbReference type="Pfam" id="PF13041">
    <property type="entry name" value="PPR_2"/>
    <property type="match status" value="2"/>
</dbReference>
<evidence type="ECO:0000256" key="3">
    <source>
        <dbReference type="PROSITE-ProRule" id="PRU00708"/>
    </source>
</evidence>
<feature type="repeat" description="PPR" evidence="3">
    <location>
        <begin position="146"/>
        <end position="180"/>
    </location>
</feature>
<reference evidence="4 5" key="1">
    <citation type="journal article" date="2019" name="Genome Biol. Evol.">
        <title>The Rhododendron genome and chromosomal organization provide insight into shared whole-genome duplications across the heath family (Ericaceae).</title>
        <authorList>
            <person name="Soza V.L."/>
            <person name="Lindsley D."/>
            <person name="Waalkes A."/>
            <person name="Ramage E."/>
            <person name="Patwardhan R.P."/>
            <person name="Burton J.N."/>
            <person name="Adey A."/>
            <person name="Kumar A."/>
            <person name="Qiu R."/>
            <person name="Shendure J."/>
            <person name="Hall B."/>
        </authorList>
    </citation>
    <scope>NUCLEOTIDE SEQUENCE [LARGE SCALE GENOMIC DNA]</scope>
    <source>
        <strain evidence="4">RSF 1966-606</strain>
    </source>
</reference>
<name>A0A6A4LGY2_9ERIC</name>
<dbReference type="InterPro" id="IPR002885">
    <property type="entry name" value="PPR_rpt"/>
</dbReference>
<keyword evidence="5" id="KW-1185">Reference proteome</keyword>
<keyword evidence="2" id="KW-0677">Repeat</keyword>
<dbReference type="NCBIfam" id="TIGR00756">
    <property type="entry name" value="PPR"/>
    <property type="match status" value="4"/>
</dbReference>
<evidence type="ECO:0000256" key="2">
    <source>
        <dbReference type="ARBA" id="ARBA00022737"/>
    </source>
</evidence>
<sequence length="255" mass="28888">MEQKGYFPDGCTYNVIIRGFLARRKYSEALVLLKEMVAKGFSADASTVSWIVNLRSTKGQDPALQENVQGASLISENMEKSGNDVICFRELSKQVPGELKDWKHRWFLSARAGKYTILIDALCKDKKMNHARDLFDKLSSKGLHPNVKTYTIMIRGFCAQGQLDEAKEFFVEMEQNGCFPNGGTYNVIVRGFFARQKYSEALVFHKEMVAKGFSADASTVSCIVNLMSTKGQDPALQELIKRFMPQDRHDMQEIE</sequence>
<comment type="similarity">
    <text evidence="1">Belongs to the PPR family. P subfamily.</text>
</comment>
<organism evidence="4 5">
    <name type="scientific">Rhododendron williamsianum</name>
    <dbReference type="NCBI Taxonomy" id="262921"/>
    <lineage>
        <taxon>Eukaryota</taxon>
        <taxon>Viridiplantae</taxon>
        <taxon>Streptophyta</taxon>
        <taxon>Embryophyta</taxon>
        <taxon>Tracheophyta</taxon>
        <taxon>Spermatophyta</taxon>
        <taxon>Magnoliopsida</taxon>
        <taxon>eudicotyledons</taxon>
        <taxon>Gunneridae</taxon>
        <taxon>Pentapetalae</taxon>
        <taxon>asterids</taxon>
        <taxon>Ericales</taxon>
        <taxon>Ericaceae</taxon>
        <taxon>Ericoideae</taxon>
        <taxon>Rhodoreae</taxon>
        <taxon>Rhododendron</taxon>
    </lineage>
</organism>
<evidence type="ECO:0008006" key="6">
    <source>
        <dbReference type="Google" id="ProtNLM"/>
    </source>
</evidence>
<comment type="caution">
    <text evidence="4">The sequence shown here is derived from an EMBL/GenBank/DDBJ whole genome shotgun (WGS) entry which is preliminary data.</text>
</comment>
<dbReference type="OrthoDB" id="185373at2759"/>
<dbReference type="Pfam" id="PF01535">
    <property type="entry name" value="PPR"/>
    <property type="match status" value="1"/>
</dbReference>